<feature type="domain" description="RING-type" evidence="6">
    <location>
        <begin position="432"/>
        <end position="492"/>
    </location>
</feature>
<organism evidence="7 8">
    <name type="scientific">Colletotrichum trifolii</name>
    <dbReference type="NCBI Taxonomy" id="5466"/>
    <lineage>
        <taxon>Eukaryota</taxon>
        <taxon>Fungi</taxon>
        <taxon>Dikarya</taxon>
        <taxon>Ascomycota</taxon>
        <taxon>Pezizomycotina</taxon>
        <taxon>Sordariomycetes</taxon>
        <taxon>Hypocreomycetidae</taxon>
        <taxon>Glomerellales</taxon>
        <taxon>Glomerellaceae</taxon>
        <taxon>Colletotrichum</taxon>
        <taxon>Colletotrichum orbiculare species complex</taxon>
    </lineage>
</organism>
<keyword evidence="8" id="KW-1185">Reference proteome</keyword>
<proteinExistence type="predicted"/>
<dbReference type="Pfam" id="PF00097">
    <property type="entry name" value="zf-C3HC4"/>
    <property type="match status" value="1"/>
</dbReference>
<dbReference type="Gene3D" id="3.30.40.10">
    <property type="entry name" value="Zinc/RING finger domain, C3HC4 (zinc finger)"/>
    <property type="match status" value="1"/>
</dbReference>
<feature type="compositionally biased region" description="Low complexity" evidence="5">
    <location>
        <begin position="309"/>
        <end position="337"/>
    </location>
</feature>
<dbReference type="PROSITE" id="PS00518">
    <property type="entry name" value="ZF_RING_1"/>
    <property type="match status" value="1"/>
</dbReference>
<feature type="region of interest" description="Disordered" evidence="5">
    <location>
        <begin position="149"/>
        <end position="387"/>
    </location>
</feature>
<dbReference type="InterPro" id="IPR017907">
    <property type="entry name" value="Znf_RING_CS"/>
</dbReference>
<dbReference type="SUPFAM" id="SSF57850">
    <property type="entry name" value="RING/U-box"/>
    <property type="match status" value="1"/>
</dbReference>
<feature type="region of interest" description="Disordered" evidence="5">
    <location>
        <begin position="1"/>
        <end position="48"/>
    </location>
</feature>
<feature type="compositionally biased region" description="Low complexity" evidence="5">
    <location>
        <begin position="280"/>
        <end position="299"/>
    </location>
</feature>
<evidence type="ECO:0000256" key="1">
    <source>
        <dbReference type="ARBA" id="ARBA00022723"/>
    </source>
</evidence>
<evidence type="ECO:0000313" key="7">
    <source>
        <dbReference type="EMBL" id="TDZ54508.1"/>
    </source>
</evidence>
<comment type="caution">
    <text evidence="7">The sequence shown here is derived from an EMBL/GenBank/DDBJ whole genome shotgun (WGS) entry which is preliminary data.</text>
</comment>
<evidence type="ECO:0000313" key="8">
    <source>
        <dbReference type="Proteomes" id="UP000295703"/>
    </source>
</evidence>
<dbReference type="GO" id="GO:0008270">
    <property type="term" value="F:zinc ion binding"/>
    <property type="evidence" value="ECO:0007669"/>
    <property type="project" value="UniProtKB-KW"/>
</dbReference>
<sequence>MDPSRMSPSDMERLRGLSIGGAVPDGRHNPRNSDGTPQPVRLNGSGFDGGPFAQVASNLSAEWAKDGGYFITEDGQELYPVAMDGIDVPTFQYAGGSAYPPPNPHGASYAGGSRASYASSYAPSYAPSSGYAETIIDDTVSIAGSSYRLTSSAPTSAPGSYARTHASGSYAPTSSISRPPSRSHSRSSSRPPSRAPSRAASPAPSNASSRRSSGTERWLDSVEPSSVPLPPASDVSGASWRAGPSTVVGPDDSISVFHPPRRPSIGPPSPRGREAPSTASHRSGSRPPSSHHSSSHRSSATVVPLSRHSTASSTSAYSTAGSAYSTAGSSYSNSGGSVDPRNSRFPPPASHFAGSPAPGSHHPGSPRSSYGAGPPPPPPPPPPAEVAAAAATAAESVVSSATVNEAPAGTCFWPEIKPTLTEETIKDYTMVCAVCSSSMRAEGTGTRRRAKILHCGHVLCSVCIVRIVENRDGPWENPNGGGGGGRQCPLCKVPLGLLPGCDAYCTHPGRVGVSFPATVAALAQTPLTMPEGGSLPLCCNQCRVRRVEEAAAPLVRALLNEDRAWTHWEPSAHPEGCGSVAPRADEYVVVPELTRLLKEVRSAIYDPDVMQKYCFLYPDGVERGQYKKALQLEARMVDRSRNSD</sequence>
<dbReference type="Proteomes" id="UP000295703">
    <property type="component" value="Unassembled WGS sequence"/>
</dbReference>
<dbReference type="PROSITE" id="PS50089">
    <property type="entry name" value="ZF_RING_2"/>
    <property type="match status" value="1"/>
</dbReference>
<dbReference type="InterPro" id="IPR018957">
    <property type="entry name" value="Znf_C3HC4_RING-type"/>
</dbReference>
<name>A0A4R8RD08_COLTR</name>
<dbReference type="InterPro" id="IPR013083">
    <property type="entry name" value="Znf_RING/FYVE/PHD"/>
</dbReference>
<feature type="compositionally biased region" description="Low complexity" evidence="5">
    <location>
        <begin position="188"/>
        <end position="212"/>
    </location>
</feature>
<keyword evidence="2 4" id="KW-0863">Zinc-finger</keyword>
<protein>
    <recommendedName>
        <fullName evidence="6">RING-type domain-containing protein</fullName>
    </recommendedName>
</protein>
<feature type="compositionally biased region" description="Polar residues" evidence="5">
    <location>
        <begin position="149"/>
        <end position="158"/>
    </location>
</feature>
<evidence type="ECO:0000256" key="5">
    <source>
        <dbReference type="SAM" id="MobiDB-lite"/>
    </source>
</evidence>
<keyword evidence="1" id="KW-0479">Metal-binding</keyword>
<evidence type="ECO:0000256" key="3">
    <source>
        <dbReference type="ARBA" id="ARBA00022833"/>
    </source>
</evidence>
<dbReference type="EMBL" id="RYZW01000058">
    <property type="protein sequence ID" value="TDZ54508.1"/>
    <property type="molecule type" value="Genomic_DNA"/>
</dbReference>
<dbReference type="InterPro" id="IPR001841">
    <property type="entry name" value="Znf_RING"/>
</dbReference>
<dbReference type="SMART" id="SM00184">
    <property type="entry name" value="RING"/>
    <property type="match status" value="1"/>
</dbReference>
<evidence type="ECO:0000256" key="4">
    <source>
        <dbReference type="PROSITE-ProRule" id="PRU00175"/>
    </source>
</evidence>
<evidence type="ECO:0000259" key="6">
    <source>
        <dbReference type="PROSITE" id="PS50089"/>
    </source>
</evidence>
<reference evidence="7 8" key="1">
    <citation type="submission" date="2018-12" db="EMBL/GenBank/DDBJ databases">
        <title>Genome sequence and assembly of Colletotrichum trifolii.</title>
        <authorList>
            <person name="Gan P."/>
            <person name="Shirasu K."/>
        </authorList>
    </citation>
    <scope>NUCLEOTIDE SEQUENCE [LARGE SCALE GENOMIC DNA]</scope>
    <source>
        <strain evidence="7 8">543-2</strain>
    </source>
</reference>
<keyword evidence="3" id="KW-0862">Zinc</keyword>
<gene>
    <name evidence="7" type="ORF">CTRI78_v006284</name>
</gene>
<dbReference type="AlphaFoldDB" id="A0A4R8RD08"/>
<feature type="compositionally biased region" description="Pro residues" evidence="5">
    <location>
        <begin position="373"/>
        <end position="384"/>
    </location>
</feature>
<feature type="compositionally biased region" description="Low complexity" evidence="5">
    <location>
        <begin position="353"/>
        <end position="372"/>
    </location>
</feature>
<evidence type="ECO:0000256" key="2">
    <source>
        <dbReference type="ARBA" id="ARBA00022771"/>
    </source>
</evidence>
<feature type="compositionally biased region" description="Low complexity" evidence="5">
    <location>
        <begin position="171"/>
        <end position="180"/>
    </location>
</feature>
<dbReference type="STRING" id="5466.A0A4R8RD08"/>
<accession>A0A4R8RD08</accession>